<dbReference type="GO" id="GO:0005840">
    <property type="term" value="C:ribosome"/>
    <property type="evidence" value="ECO:0007669"/>
    <property type="project" value="UniProtKB-KW"/>
</dbReference>
<sequence length="337" mass="39366">MAHTIWPIHPHPLPDELLSSWMIRLARGNGYKVHSFYASCFGRARQIWNRDVDHHAPDWLLEGLSQRAGVSLEQLNRMTLRAYESTVFDEFQEHGLTRFVLPVGIYHRIHRAFGQQFCPACLDEDKEPYLRRSWRLALLVACTKHRLLLQDRCGKCGKPLAPHRADMTTRHSFPARGDMRTCGFCRKPISGSPVRADSRDVAMQRSIERVIETGYTCIGENSSLYSHLYFDGLRTLMHGVRRFKIVTPSNRNFERCDIESRLLLMRHAVRLLRNWPEDLLMFCKHVRRPYTMFCHDECPPYWLNSVMRANFWQVGLTANAPDHCGTLRPQRPNLRRA</sequence>
<keyword evidence="2" id="KW-0689">Ribosomal protein</keyword>
<accession>A0A840GBN7</accession>
<protein>
    <submittedName>
        <fullName evidence="2">Ribosomal protein L34E</fullName>
    </submittedName>
</protein>
<gene>
    <name evidence="2" type="ORF">GGD90_000371</name>
</gene>
<evidence type="ECO:0000313" key="3">
    <source>
        <dbReference type="Proteomes" id="UP000587070"/>
    </source>
</evidence>
<dbReference type="EMBL" id="JACIGE010000001">
    <property type="protein sequence ID" value="MBB4246022.1"/>
    <property type="molecule type" value="Genomic_DNA"/>
</dbReference>
<dbReference type="RefSeq" id="WP_153114981.1">
    <property type="nucleotide sequence ID" value="NZ_JACIGE010000001.1"/>
</dbReference>
<keyword evidence="3" id="KW-1185">Reference proteome</keyword>
<evidence type="ECO:0000313" key="2">
    <source>
        <dbReference type="EMBL" id="MBB4246022.1"/>
    </source>
</evidence>
<dbReference type="AlphaFoldDB" id="A0A840GBN7"/>
<proteinExistence type="predicted"/>
<dbReference type="OrthoDB" id="9056773at2"/>
<reference evidence="2 3" key="1">
    <citation type="submission" date="2020-08" db="EMBL/GenBank/DDBJ databases">
        <title>Genome sequencing of Purple Non-Sulfur Bacteria from various extreme environments.</title>
        <authorList>
            <person name="Mayer M."/>
        </authorList>
    </citation>
    <scope>NUCLEOTIDE SEQUENCE [LARGE SCALE GENOMIC DNA]</scope>
    <source>
        <strain evidence="2 3">2761</strain>
    </source>
</reference>
<keyword evidence="2" id="KW-0687">Ribonucleoprotein</keyword>
<organism evidence="2 3">
    <name type="scientific">Rhodocyclus tenuis</name>
    <name type="common">Rhodospirillum tenue</name>
    <dbReference type="NCBI Taxonomy" id="1066"/>
    <lineage>
        <taxon>Bacteria</taxon>
        <taxon>Pseudomonadati</taxon>
        <taxon>Pseudomonadota</taxon>
        <taxon>Betaproteobacteria</taxon>
        <taxon>Rhodocyclales</taxon>
        <taxon>Rhodocyclaceae</taxon>
        <taxon>Rhodocyclus</taxon>
    </lineage>
</organism>
<dbReference type="Proteomes" id="UP000587070">
    <property type="component" value="Unassembled WGS sequence"/>
</dbReference>
<comment type="caution">
    <text evidence="2">The sequence shown here is derived from an EMBL/GenBank/DDBJ whole genome shotgun (WGS) entry which is preliminary data.</text>
</comment>
<feature type="domain" description="TniQ" evidence="1">
    <location>
        <begin position="7"/>
        <end position="149"/>
    </location>
</feature>
<dbReference type="InterPro" id="IPR009492">
    <property type="entry name" value="TniQ"/>
</dbReference>
<evidence type="ECO:0000259" key="1">
    <source>
        <dbReference type="Pfam" id="PF06527"/>
    </source>
</evidence>
<dbReference type="Pfam" id="PF06527">
    <property type="entry name" value="TniQ"/>
    <property type="match status" value="1"/>
</dbReference>
<name>A0A840GBN7_RHOTE</name>